<dbReference type="InterPro" id="IPR021935">
    <property type="entry name" value="SGSM1/2_RBD"/>
</dbReference>
<dbReference type="PROSITE" id="PS50086">
    <property type="entry name" value="TBC_RABGAP"/>
    <property type="match status" value="1"/>
</dbReference>
<dbReference type="Pfam" id="PF00566">
    <property type="entry name" value="RabGAP-TBC"/>
    <property type="match status" value="1"/>
</dbReference>
<evidence type="ECO:0000313" key="6">
    <source>
        <dbReference type="EMBL" id="ORZ04927.1"/>
    </source>
</evidence>
<dbReference type="AlphaFoldDB" id="A0A1X2HY47"/>
<dbReference type="Gene3D" id="1.10.8.270">
    <property type="entry name" value="putative rabgap domain of human tbc1 domain family member 14 like domains"/>
    <property type="match status" value="1"/>
</dbReference>
<evidence type="ECO:0000256" key="3">
    <source>
        <dbReference type="ARBA" id="ARBA00082648"/>
    </source>
</evidence>
<gene>
    <name evidence="6" type="ORF">BCR42DRAFT_428822</name>
</gene>
<dbReference type="SUPFAM" id="SSF47923">
    <property type="entry name" value="Ypt/Rab-GAP domain of gyp1p"/>
    <property type="match status" value="2"/>
</dbReference>
<dbReference type="PANTHER" id="PTHR22957">
    <property type="entry name" value="TBC1 DOMAIN FAMILY MEMBER GTPASE-ACTIVATING PROTEIN"/>
    <property type="match status" value="1"/>
</dbReference>
<reference evidence="6 7" key="1">
    <citation type="submission" date="2016-07" db="EMBL/GenBank/DDBJ databases">
        <title>Pervasive Adenine N6-methylation of Active Genes in Fungi.</title>
        <authorList>
            <consortium name="DOE Joint Genome Institute"/>
            <person name="Mondo S.J."/>
            <person name="Dannebaum R.O."/>
            <person name="Kuo R.C."/>
            <person name="Labutti K."/>
            <person name="Haridas S."/>
            <person name="Kuo A."/>
            <person name="Salamov A."/>
            <person name="Ahrendt S.R."/>
            <person name="Lipzen A."/>
            <person name="Sullivan W."/>
            <person name="Andreopoulos W.B."/>
            <person name="Clum A."/>
            <person name="Lindquist E."/>
            <person name="Daum C."/>
            <person name="Ramamoorthy G.K."/>
            <person name="Gryganskyi A."/>
            <person name="Culley D."/>
            <person name="Magnuson J.K."/>
            <person name="James T.Y."/>
            <person name="O'Malley M.A."/>
            <person name="Stajich J.E."/>
            <person name="Spatafora J.W."/>
            <person name="Visel A."/>
            <person name="Grigoriev I.V."/>
        </authorList>
    </citation>
    <scope>NUCLEOTIDE SEQUENCE [LARGE SCALE GENOMIC DNA]</scope>
    <source>
        <strain evidence="6 7">NRRL 1336</strain>
    </source>
</reference>
<sequence length="728" mass="84042">MPDSLKEEFSFVNDPSIVTYTSPVSTTEKPAKLLFSKSKVYVHPSANNSSYIPGYISIVERPLNHGQQLIAWTPEMLIPSEDLEAYVQVDTNPEENEQDSTVMVHSASFEDSSLYAMSTSIQDIHSLNVRPPSFTKWYGSIVFNFKDGHSSTPFWFHDDESSSTVLQKKTQGGKWCSDEQKQQTRWGGDEFMERLCALVSIQRSEKDVTLYHIGKKEEVSQQQQQQQQQQQPKVPIYETTQMDPLIASLKELKWGLFEKFSRVTKFSRNTAATVLLQGQNSSLIPSKFQENDTVRRTMDDYDSARIFLAKWAASMAAQSDQYASQEHRYRNVGLWGHQGGWDEENTSLGIFEILNSESDSSIPTHTRSSPITTEQWRSFFDASGRLTVGEPYVLESIFRGGLDPALRKEAWPFLLGVYKWESTLEQREHQLVENRKHYQELKNKWDIQIAESSHCQDQKHRIDKDVHRTDRTTLFYSKEDIPNPDPIMNAGTNCNLETLKDILCAYNVYDSELGYVQGMSDLLSPLYAVIGDEALAFWAFVGFMGRTKGNFLMDQSGMHKQLSTMDQLLQLMDPQLYRHFQRTDSYNLFFCFRWLLVWFKREFNWDDTLSLWEALWTNYLSSQFHLFVALSILDQHREFIMDYLKSFDEILKYINDLALTMDIQETLQRAEILFYQFKQRVEALDKKRTNLVVSSPSSSSSTSPPPPPSSQTSSKIPMISPLLRDLLS</sequence>
<keyword evidence="7" id="KW-1185">Reference proteome</keyword>
<dbReference type="OrthoDB" id="10264062at2759"/>
<dbReference type="STRING" id="90262.A0A1X2HY47"/>
<dbReference type="PANTHER" id="PTHR22957:SF502">
    <property type="entry name" value="SMALL G PROTEIN SIGNALING MODULATOR 2-RELATED"/>
    <property type="match status" value="1"/>
</dbReference>
<protein>
    <recommendedName>
        <fullName evidence="2">GTPase-activating protein GYP7</fullName>
    </recommendedName>
    <alternativeName>
        <fullName evidence="3">GAP for YPT7</fullName>
    </alternativeName>
</protein>
<dbReference type="InterPro" id="IPR035969">
    <property type="entry name" value="Rab-GAP_TBC_sf"/>
</dbReference>
<evidence type="ECO:0000256" key="4">
    <source>
        <dbReference type="SAM" id="MobiDB-lite"/>
    </source>
</evidence>
<dbReference type="Gene3D" id="1.10.472.80">
    <property type="entry name" value="Ypt/Rab-GAP domain of gyp1p, domain 3"/>
    <property type="match status" value="1"/>
</dbReference>
<dbReference type="EMBL" id="MCGE01000047">
    <property type="protein sequence ID" value="ORZ04927.1"/>
    <property type="molecule type" value="Genomic_DNA"/>
</dbReference>
<evidence type="ECO:0000259" key="5">
    <source>
        <dbReference type="PROSITE" id="PS50086"/>
    </source>
</evidence>
<dbReference type="InterPro" id="IPR000195">
    <property type="entry name" value="Rab-GAP-TBC_dom"/>
</dbReference>
<dbReference type="GO" id="GO:0005096">
    <property type="term" value="F:GTPase activator activity"/>
    <property type="evidence" value="ECO:0007669"/>
    <property type="project" value="UniProtKB-KW"/>
</dbReference>
<dbReference type="SMART" id="SM00164">
    <property type="entry name" value="TBC"/>
    <property type="match status" value="1"/>
</dbReference>
<feature type="region of interest" description="Disordered" evidence="4">
    <location>
        <begin position="692"/>
        <end position="728"/>
    </location>
</feature>
<accession>A0A1X2HY47</accession>
<proteinExistence type="predicted"/>
<dbReference type="FunFam" id="1.10.472.80:FF:000005">
    <property type="entry name" value="TBC1 domain family member 15"/>
    <property type="match status" value="1"/>
</dbReference>
<name>A0A1X2HY47_9FUNG</name>
<evidence type="ECO:0000256" key="1">
    <source>
        <dbReference type="ARBA" id="ARBA00022468"/>
    </source>
</evidence>
<dbReference type="Proteomes" id="UP000193560">
    <property type="component" value="Unassembled WGS sequence"/>
</dbReference>
<organism evidence="6 7">
    <name type="scientific">Absidia repens</name>
    <dbReference type="NCBI Taxonomy" id="90262"/>
    <lineage>
        <taxon>Eukaryota</taxon>
        <taxon>Fungi</taxon>
        <taxon>Fungi incertae sedis</taxon>
        <taxon>Mucoromycota</taxon>
        <taxon>Mucoromycotina</taxon>
        <taxon>Mucoromycetes</taxon>
        <taxon>Mucorales</taxon>
        <taxon>Cunninghamellaceae</taxon>
        <taxon>Absidia</taxon>
    </lineage>
</organism>
<dbReference type="Pfam" id="PF12068">
    <property type="entry name" value="PH_RBD"/>
    <property type="match status" value="1"/>
</dbReference>
<evidence type="ECO:0000313" key="7">
    <source>
        <dbReference type="Proteomes" id="UP000193560"/>
    </source>
</evidence>
<keyword evidence="1" id="KW-0343">GTPase activation</keyword>
<evidence type="ECO:0000256" key="2">
    <source>
        <dbReference type="ARBA" id="ARBA00072091"/>
    </source>
</evidence>
<comment type="caution">
    <text evidence="6">The sequence shown here is derived from an EMBL/GenBank/DDBJ whole genome shotgun (WGS) entry which is preliminary data.</text>
</comment>
<feature type="domain" description="Rab-GAP TBC" evidence="5">
    <location>
        <begin position="401"/>
        <end position="619"/>
    </location>
</feature>
<dbReference type="GO" id="GO:0005737">
    <property type="term" value="C:cytoplasm"/>
    <property type="evidence" value="ECO:0007669"/>
    <property type="project" value="UniProtKB-ARBA"/>
</dbReference>